<comment type="caution">
    <text evidence="8">Lacks conserved residue(s) required for the propagation of feature annotation.</text>
</comment>
<dbReference type="PROSITE" id="PS51160">
    <property type="entry name" value="ACYLPHOSPHATASE_3"/>
    <property type="match status" value="2"/>
</dbReference>
<evidence type="ECO:0000313" key="12">
    <source>
        <dbReference type="EMBL" id="EEG77527.1"/>
    </source>
</evidence>
<organism evidence="12 13">
    <name type="scientific">Dethiobacter alkaliphilus AHT 1</name>
    <dbReference type="NCBI Taxonomy" id="555088"/>
    <lineage>
        <taxon>Bacteria</taxon>
        <taxon>Bacillati</taxon>
        <taxon>Bacillota</taxon>
        <taxon>Dethiobacteria</taxon>
        <taxon>Dethiobacterales</taxon>
        <taxon>Dethiobacteraceae</taxon>
        <taxon>Dethiobacter</taxon>
    </lineage>
</organism>
<dbReference type="SUPFAM" id="SSF56059">
    <property type="entry name" value="Glutathione synthetase ATP-binding domain-like"/>
    <property type="match status" value="2"/>
</dbReference>
<dbReference type="Gene3D" id="3.30.470.20">
    <property type="entry name" value="ATP-grasp fold, B domain"/>
    <property type="match status" value="1"/>
</dbReference>
<dbReference type="InterPro" id="IPR036046">
    <property type="entry name" value="Acylphosphatase-like_dom_sf"/>
</dbReference>
<dbReference type="InterPro" id="IPR020561">
    <property type="entry name" value="PRibGlycinamid_synth_ATP-grasp"/>
</dbReference>
<dbReference type="InterPro" id="IPR011761">
    <property type="entry name" value="ATP-grasp"/>
</dbReference>
<dbReference type="PANTHER" id="PTHR21621:SF0">
    <property type="entry name" value="BETA-CITRYLGLUTAMATE SYNTHASE B-RELATED"/>
    <property type="match status" value="1"/>
</dbReference>
<dbReference type="Gene3D" id="3.30.70.100">
    <property type="match status" value="2"/>
</dbReference>
<dbReference type="OrthoDB" id="9803907at2"/>
<feature type="domain" description="ATP-grasp" evidence="10">
    <location>
        <begin position="238"/>
        <end position="490"/>
    </location>
</feature>
<accession>C0GGT6</accession>
<dbReference type="GO" id="GO:0018169">
    <property type="term" value="F:ribosomal S6-glutamic acid ligase activity"/>
    <property type="evidence" value="ECO:0007669"/>
    <property type="project" value="TreeGrafter"/>
</dbReference>
<dbReference type="PANTHER" id="PTHR21621">
    <property type="entry name" value="RIBOSOMAL PROTEIN S6 MODIFICATION PROTEIN"/>
    <property type="match status" value="1"/>
</dbReference>
<dbReference type="GO" id="GO:0046872">
    <property type="term" value="F:metal ion binding"/>
    <property type="evidence" value="ECO:0007669"/>
    <property type="project" value="InterPro"/>
</dbReference>
<comment type="cofactor">
    <cofactor evidence="1">
        <name>Mn(2+)</name>
        <dbReference type="ChEBI" id="CHEBI:29035"/>
    </cofactor>
</comment>
<evidence type="ECO:0000256" key="4">
    <source>
        <dbReference type="ARBA" id="ARBA00022741"/>
    </source>
</evidence>
<dbReference type="Proteomes" id="UP000006443">
    <property type="component" value="Unassembled WGS sequence"/>
</dbReference>
<keyword evidence="5 7" id="KW-0067">ATP-binding</keyword>
<dbReference type="STRING" id="555088.DealDRAFT_1650"/>
<feature type="domain" description="Acylphosphatase-like" evidence="11">
    <location>
        <begin position="503"/>
        <end position="590"/>
    </location>
</feature>
<dbReference type="eggNOG" id="COG0189">
    <property type="taxonomic scope" value="Bacteria"/>
</dbReference>
<evidence type="ECO:0000256" key="3">
    <source>
        <dbReference type="ARBA" id="ARBA00022598"/>
    </source>
</evidence>
<sequence>MARRKKVKKLAKFIYYKNLCVFLNPANRGLDPYEGAPVKSWLTQAVKKKHAAVRLIISGEVVGVGYPGWLQRRARLNGLQSVAINKGLSTVEAILIGPGEDIEPVVQAAWKGPRKAKVEKITEHWFNKPKKSGAEDKDIPEDKDQVSWSQGTADRYIKTLDLVSELTAEPNQYSDFERLVGADELVGAAIKRNVFFIRSMKKEIYFVSPENKIGLQRSQTTRVPSNVHSLTDHKQLTKDFLEQCGLPVPMGKVFRDLEKAKQYLKQIERPVVVKPAAGLNGTGVTVDVRTESALETAWEYAKRYHSSVVIEELVQGVDIRIVVIGGQARSALLRVPAHVVGDGQKTVEQLIDDKNKIRAENPRLSKNLIIPDSYSEIYLERQGHSFNSVPQKGETVFLHLKANICKGADSISINDYIHPDLMRLGEEAAAAFGINDYWGIDLLVEKIDQPRDVQHCAIIELNSTANIENVIYPLYGPSFNSAQSFIDHLFPEDTQDDAYPLVNLQVEVTGILDEEFYQWTRNLAQKLNLRGYIEPQAPSTASMVVTGRQKQVLDLLDNLWDYSGQNNTLVDGVRVHEHKESSTEPFYIKEGLLTENVQAKYRKSIVAAKEEITKTRLANGPDFAEFADNSFEFTALCHEITKEVNFQLFEEEFKRQGFQAELIYQDLIKISNGEKSGITGMRHSSLFCDRVCTNLHPVKKLLAFNGLLVNRGVKYKYNKFDNALDYFKKINGPCIVTSLNPRGFKEKKINKVDKLNSFWRRAKKKGTNYIMLEEYTDGWQVCVAIVAGKAVGSLLIEPPNIIGDGVSSIAHLIQKKNAARALNPFYCNKPIVIDKKVLKRLHVLGYQIYDIPAEGEKVYLRREQMMELIGDTIGISDFLHQDFKDKAAKAVEAIPGLEFAVVHMKIPQPNEPQDNQDWVIAKIDPSPDVAMFHFPWKGEPINLTEKVVTELCLAGRTKWVEK</sequence>
<evidence type="ECO:0000256" key="7">
    <source>
        <dbReference type="PROSITE-ProRule" id="PRU00409"/>
    </source>
</evidence>
<name>C0GGT6_DETAL</name>
<dbReference type="InterPro" id="IPR013815">
    <property type="entry name" value="ATP_grasp_subdomain_1"/>
</dbReference>
<dbReference type="AlphaFoldDB" id="C0GGT6"/>
<dbReference type="EMBL" id="ACJM01000007">
    <property type="protein sequence ID" value="EEG77527.1"/>
    <property type="molecule type" value="Genomic_DNA"/>
</dbReference>
<dbReference type="SUPFAM" id="SSF54975">
    <property type="entry name" value="Acylphosphatase/BLUF domain-like"/>
    <property type="match status" value="2"/>
</dbReference>
<dbReference type="GO" id="GO:0009432">
    <property type="term" value="P:SOS response"/>
    <property type="evidence" value="ECO:0007669"/>
    <property type="project" value="TreeGrafter"/>
</dbReference>
<evidence type="ECO:0000259" key="10">
    <source>
        <dbReference type="PROSITE" id="PS50975"/>
    </source>
</evidence>
<evidence type="ECO:0000313" key="13">
    <source>
        <dbReference type="Proteomes" id="UP000006443"/>
    </source>
</evidence>
<proteinExistence type="inferred from homology"/>
<dbReference type="Gene3D" id="3.30.1490.20">
    <property type="entry name" value="ATP-grasp fold, A domain"/>
    <property type="match status" value="1"/>
</dbReference>
<feature type="domain" description="Acylphosphatase-like" evidence="11">
    <location>
        <begin position="52"/>
        <end position="141"/>
    </location>
</feature>
<evidence type="ECO:0000256" key="6">
    <source>
        <dbReference type="ARBA" id="ARBA00032904"/>
    </source>
</evidence>
<evidence type="ECO:0000256" key="8">
    <source>
        <dbReference type="PROSITE-ProRule" id="PRU00520"/>
    </source>
</evidence>
<dbReference type="PROSITE" id="PS50975">
    <property type="entry name" value="ATP_GRASP"/>
    <property type="match status" value="1"/>
</dbReference>
<keyword evidence="4 7" id="KW-0547">Nucleotide-binding</keyword>
<protein>
    <recommendedName>
        <fullName evidence="2">Acylphosphatase</fullName>
    </recommendedName>
    <alternativeName>
        <fullName evidence="6">Acylphosphate phosphohydrolase</fullName>
    </alternativeName>
</protein>
<dbReference type="RefSeq" id="WP_008516531.1">
    <property type="nucleotide sequence ID" value="NZ_ACJM01000007.1"/>
</dbReference>
<evidence type="ECO:0000256" key="9">
    <source>
        <dbReference type="RuleBase" id="RU004168"/>
    </source>
</evidence>
<keyword evidence="13" id="KW-1185">Reference proteome</keyword>
<dbReference type="SMART" id="SM01209">
    <property type="entry name" value="GARS_A"/>
    <property type="match status" value="1"/>
</dbReference>
<dbReference type="GO" id="GO:0005524">
    <property type="term" value="F:ATP binding"/>
    <property type="evidence" value="ECO:0007669"/>
    <property type="project" value="UniProtKB-UniRule"/>
</dbReference>
<comment type="caution">
    <text evidence="12">The sequence shown here is derived from an EMBL/GenBank/DDBJ whole genome shotgun (WGS) entry which is preliminary data.</text>
</comment>
<evidence type="ECO:0000256" key="5">
    <source>
        <dbReference type="ARBA" id="ARBA00022840"/>
    </source>
</evidence>
<keyword evidence="3 12" id="KW-0436">Ligase</keyword>
<dbReference type="Pfam" id="PF00708">
    <property type="entry name" value="Acylphosphatase"/>
    <property type="match status" value="2"/>
</dbReference>
<reference evidence="12 13" key="1">
    <citation type="submission" date="2009-02" db="EMBL/GenBank/DDBJ databases">
        <title>Sequencing of the draft genome and assembly of Dethiobacter alkaliphilus AHT 1.</title>
        <authorList>
            <consortium name="US DOE Joint Genome Institute (JGI-PGF)"/>
            <person name="Lucas S."/>
            <person name="Copeland A."/>
            <person name="Lapidus A."/>
            <person name="Glavina del Rio T."/>
            <person name="Dalin E."/>
            <person name="Tice H."/>
            <person name="Bruce D."/>
            <person name="Goodwin L."/>
            <person name="Pitluck S."/>
            <person name="Larimer F."/>
            <person name="Land M.L."/>
            <person name="Hauser L."/>
            <person name="Muyzer G."/>
        </authorList>
    </citation>
    <scope>NUCLEOTIDE SEQUENCE [LARGE SCALE GENOMIC DNA]</scope>
    <source>
        <strain evidence="12 13">AHT 1</strain>
    </source>
</reference>
<evidence type="ECO:0000256" key="1">
    <source>
        <dbReference type="ARBA" id="ARBA00001936"/>
    </source>
</evidence>
<evidence type="ECO:0000256" key="2">
    <source>
        <dbReference type="ARBA" id="ARBA00015991"/>
    </source>
</evidence>
<gene>
    <name evidence="12" type="ORF">DealDRAFT_1650</name>
</gene>
<dbReference type="InterPro" id="IPR001792">
    <property type="entry name" value="Acylphosphatase-like_dom"/>
</dbReference>
<comment type="similarity">
    <text evidence="9">Belongs to the acylphosphatase family.</text>
</comment>
<dbReference type="GO" id="GO:0005737">
    <property type="term" value="C:cytoplasm"/>
    <property type="evidence" value="ECO:0007669"/>
    <property type="project" value="TreeGrafter"/>
</dbReference>
<dbReference type="Pfam" id="PF01071">
    <property type="entry name" value="GARS_A"/>
    <property type="match status" value="1"/>
</dbReference>
<evidence type="ECO:0000259" key="11">
    <source>
        <dbReference type="PROSITE" id="PS51160"/>
    </source>
</evidence>